<dbReference type="GO" id="GO:0030198">
    <property type="term" value="P:extracellular matrix organization"/>
    <property type="evidence" value="ECO:0007669"/>
    <property type="project" value="TreeGrafter"/>
</dbReference>
<dbReference type="PANTHER" id="PTHR15817:SF2">
    <property type="entry name" value="SIMILAR TO RIKEN CDNA 2300002M23"/>
    <property type="match status" value="1"/>
</dbReference>
<proteinExistence type="predicted"/>
<protein>
    <submittedName>
        <fullName evidence="4">Uncharacterized protein C6orf15 homolog</fullName>
    </submittedName>
</protein>
<keyword evidence="3" id="KW-1185">Reference proteome</keyword>
<dbReference type="InterPro" id="IPR026135">
    <property type="entry name" value="C6orf15"/>
</dbReference>
<feature type="chain" id="PRO_5027769377" evidence="2">
    <location>
        <begin position="27"/>
        <end position="350"/>
    </location>
</feature>
<dbReference type="GO" id="GO:0031012">
    <property type="term" value="C:extracellular matrix"/>
    <property type="evidence" value="ECO:0007669"/>
    <property type="project" value="TreeGrafter"/>
</dbReference>
<feature type="region of interest" description="Disordered" evidence="1">
    <location>
        <begin position="321"/>
        <end position="350"/>
    </location>
</feature>
<organism evidence="3 4">
    <name type="scientific">Mus caroli</name>
    <name type="common">Ryukyu mouse</name>
    <name type="synonym">Ricefield mouse</name>
    <dbReference type="NCBI Taxonomy" id="10089"/>
    <lineage>
        <taxon>Eukaryota</taxon>
        <taxon>Metazoa</taxon>
        <taxon>Chordata</taxon>
        <taxon>Craniata</taxon>
        <taxon>Vertebrata</taxon>
        <taxon>Euteleostomi</taxon>
        <taxon>Mammalia</taxon>
        <taxon>Eutheria</taxon>
        <taxon>Euarchontoglires</taxon>
        <taxon>Glires</taxon>
        <taxon>Rodentia</taxon>
        <taxon>Myomorpha</taxon>
        <taxon>Muroidea</taxon>
        <taxon>Muridae</taxon>
        <taxon>Murinae</taxon>
        <taxon>Mus</taxon>
        <taxon>Mus</taxon>
    </lineage>
</organism>
<dbReference type="KEGG" id="mcal:110312145"/>
<keyword evidence="2" id="KW-0732">Signal</keyword>
<evidence type="ECO:0000313" key="3">
    <source>
        <dbReference type="Proteomes" id="UP000515126"/>
    </source>
</evidence>
<gene>
    <name evidence="4" type="primary">C17H6orf15</name>
</gene>
<evidence type="ECO:0000313" key="4">
    <source>
        <dbReference type="RefSeq" id="XP_021041350.1"/>
    </source>
</evidence>
<evidence type="ECO:0000256" key="1">
    <source>
        <dbReference type="SAM" id="MobiDB-lite"/>
    </source>
</evidence>
<dbReference type="CTD" id="132666865"/>
<dbReference type="RefSeq" id="XP_021041350.1">
    <property type="nucleotide sequence ID" value="XM_021185691.1"/>
</dbReference>
<reference evidence="4" key="1">
    <citation type="submission" date="2025-08" db="UniProtKB">
        <authorList>
            <consortium name="RefSeq"/>
        </authorList>
    </citation>
    <scope>IDENTIFICATION</scope>
</reference>
<sequence>MQSHAGGSRAPLGLLLICLCLPGLFARSTGAPEEKVSPHSGQPSFTSLLSPGQPQPKPDPVNNELPGVLPRLSESPQDGALPEGGSEVPNGPPFWGPPPMESWPSEDPQQGMAAVAEDQLEQVLPEALPYLSRGDRLPEASSARLRQPSPEASYPQDSEAGLQPGSSSLETEAEAFARSPFWFLIHKLLPGSSGRILRPGTSWGSGGAGTGWGTRPMPYPSGIWGSNGLGSRLGGSGPYPVRIWGRNGWYPLRILGGNGQYPPVGTWGGYGQYPPYPQVGTWGGYGQYPPVGTWGGYGQYPPVGTWGANCQYPAGSRRPNCRYPAGSWGTKGQNRLPPGVKRPGSSGSTP</sequence>
<accession>A0A6P5R280</accession>
<feature type="region of interest" description="Disordered" evidence="1">
    <location>
        <begin position="138"/>
        <end position="171"/>
    </location>
</feature>
<feature type="compositionally biased region" description="Pro residues" evidence="1">
    <location>
        <begin position="90"/>
        <end position="101"/>
    </location>
</feature>
<dbReference type="Proteomes" id="UP000515126">
    <property type="component" value="Chromosome 17"/>
</dbReference>
<dbReference type="AlphaFoldDB" id="A0A6P5R280"/>
<feature type="compositionally biased region" description="Polar residues" evidence="1">
    <location>
        <begin position="39"/>
        <end position="52"/>
    </location>
</feature>
<name>A0A6P5R280_MUSCR</name>
<feature type="region of interest" description="Disordered" evidence="1">
    <location>
        <begin position="30"/>
        <end position="114"/>
    </location>
</feature>
<dbReference type="GeneID" id="110312145"/>
<feature type="signal peptide" evidence="2">
    <location>
        <begin position="1"/>
        <end position="26"/>
    </location>
</feature>
<dbReference type="Pfam" id="PF15809">
    <property type="entry name" value="STG"/>
    <property type="match status" value="1"/>
</dbReference>
<evidence type="ECO:0000256" key="2">
    <source>
        <dbReference type="SAM" id="SignalP"/>
    </source>
</evidence>
<dbReference type="PANTHER" id="PTHR15817">
    <property type="entry name" value="STG PROTEIN"/>
    <property type="match status" value="1"/>
</dbReference>